<dbReference type="UniPathway" id="UPA00109">
    <property type="reaction ID" value="UER00188"/>
</dbReference>
<dbReference type="InterPro" id="IPR011037">
    <property type="entry name" value="Pyrv_Knase-like_insert_dom_sf"/>
</dbReference>
<evidence type="ECO:0000256" key="11">
    <source>
        <dbReference type="ARBA" id="ARBA00023152"/>
    </source>
</evidence>
<feature type="domain" description="Pyruvate kinase C-terminal" evidence="15">
    <location>
        <begin position="457"/>
        <end position="563"/>
    </location>
</feature>
<dbReference type="FunFam" id="2.40.33.10:FF:000001">
    <property type="entry name" value="Pyruvate kinase"/>
    <property type="match status" value="1"/>
</dbReference>
<evidence type="ECO:0000256" key="13">
    <source>
        <dbReference type="RuleBase" id="RU000504"/>
    </source>
</evidence>
<dbReference type="GO" id="GO:0004743">
    <property type="term" value="F:pyruvate kinase activity"/>
    <property type="evidence" value="ECO:0007669"/>
    <property type="project" value="UniProtKB-EC"/>
</dbReference>
<evidence type="ECO:0000256" key="12">
    <source>
        <dbReference type="ARBA" id="ARBA00023317"/>
    </source>
</evidence>
<dbReference type="GO" id="GO:0000287">
    <property type="term" value="F:magnesium ion binding"/>
    <property type="evidence" value="ECO:0007669"/>
    <property type="project" value="InterPro"/>
</dbReference>
<keyword evidence="8 13" id="KW-0418">Kinase</keyword>
<dbReference type="InterPro" id="IPR001697">
    <property type="entry name" value="Pyr_Knase"/>
</dbReference>
<dbReference type="SUPFAM" id="SSF52935">
    <property type="entry name" value="PK C-terminal domain-like"/>
    <property type="match status" value="1"/>
</dbReference>
<evidence type="ECO:0000256" key="9">
    <source>
        <dbReference type="ARBA" id="ARBA00022840"/>
    </source>
</evidence>
<dbReference type="GO" id="GO:0030955">
    <property type="term" value="F:potassium ion binding"/>
    <property type="evidence" value="ECO:0007669"/>
    <property type="project" value="InterPro"/>
</dbReference>
<dbReference type="Pfam" id="PF00224">
    <property type="entry name" value="PK"/>
    <property type="match status" value="1"/>
</dbReference>
<dbReference type="EMBL" id="HBIM01020569">
    <property type="protein sequence ID" value="CAE0418535.1"/>
    <property type="molecule type" value="Transcribed_RNA"/>
</dbReference>
<comment type="cofactor">
    <cofactor evidence="1">
        <name>K(+)</name>
        <dbReference type="ChEBI" id="CHEBI:29103"/>
    </cofactor>
</comment>
<comment type="pathway">
    <text evidence="2 13">Carbohydrate degradation; glycolysis; pyruvate from D-glyceraldehyde 3-phosphate: step 5/5.</text>
</comment>
<organism evidence="16">
    <name type="scientific">Amphora coffeiformis</name>
    <dbReference type="NCBI Taxonomy" id="265554"/>
    <lineage>
        <taxon>Eukaryota</taxon>
        <taxon>Sar</taxon>
        <taxon>Stramenopiles</taxon>
        <taxon>Ochrophyta</taxon>
        <taxon>Bacillariophyta</taxon>
        <taxon>Bacillariophyceae</taxon>
        <taxon>Bacillariophycidae</taxon>
        <taxon>Thalassiophysales</taxon>
        <taxon>Catenulaceae</taxon>
        <taxon>Amphora</taxon>
    </lineage>
</organism>
<dbReference type="Gene3D" id="3.40.1380.20">
    <property type="entry name" value="Pyruvate kinase, C-terminal domain"/>
    <property type="match status" value="1"/>
</dbReference>
<gene>
    <name evidence="16" type="ORF">ACOF00016_LOCUS15408</name>
</gene>
<evidence type="ECO:0000256" key="2">
    <source>
        <dbReference type="ARBA" id="ARBA00004997"/>
    </source>
</evidence>
<keyword evidence="11 13" id="KW-0324">Glycolysis</keyword>
<evidence type="ECO:0000256" key="4">
    <source>
        <dbReference type="ARBA" id="ARBA00012142"/>
    </source>
</evidence>
<dbReference type="PANTHER" id="PTHR11817">
    <property type="entry name" value="PYRUVATE KINASE"/>
    <property type="match status" value="1"/>
</dbReference>
<dbReference type="InterPro" id="IPR015793">
    <property type="entry name" value="Pyrv_Knase_brl"/>
</dbReference>
<dbReference type="InterPro" id="IPR040442">
    <property type="entry name" value="Pyrv_kinase-like_dom_sf"/>
</dbReference>
<name>A0A7S3LG54_9STRA</name>
<evidence type="ECO:0000259" key="15">
    <source>
        <dbReference type="Pfam" id="PF02887"/>
    </source>
</evidence>
<dbReference type="InterPro" id="IPR036918">
    <property type="entry name" value="Pyrv_Knase_C_sf"/>
</dbReference>
<dbReference type="Gene3D" id="2.40.33.10">
    <property type="entry name" value="PK beta-barrel domain-like"/>
    <property type="match status" value="1"/>
</dbReference>
<dbReference type="PRINTS" id="PR01050">
    <property type="entry name" value="PYRUVTKNASE"/>
</dbReference>
<dbReference type="SUPFAM" id="SSF51621">
    <property type="entry name" value="Phosphoenolpyruvate/pyruvate domain"/>
    <property type="match status" value="1"/>
</dbReference>
<proteinExistence type="inferred from homology"/>
<keyword evidence="6" id="KW-0479">Metal-binding</keyword>
<evidence type="ECO:0000256" key="1">
    <source>
        <dbReference type="ARBA" id="ARBA00001958"/>
    </source>
</evidence>
<keyword evidence="5 13" id="KW-0808">Transferase</keyword>
<evidence type="ECO:0000313" key="16">
    <source>
        <dbReference type="EMBL" id="CAE0418535.1"/>
    </source>
</evidence>
<evidence type="ECO:0000256" key="10">
    <source>
        <dbReference type="ARBA" id="ARBA00022842"/>
    </source>
</evidence>
<dbReference type="InterPro" id="IPR015806">
    <property type="entry name" value="Pyrv_Knase_insert_dom_sf"/>
</dbReference>
<dbReference type="GO" id="GO:0005524">
    <property type="term" value="F:ATP binding"/>
    <property type="evidence" value="ECO:0007669"/>
    <property type="project" value="UniProtKB-KW"/>
</dbReference>
<dbReference type="GO" id="GO:0016301">
    <property type="term" value="F:kinase activity"/>
    <property type="evidence" value="ECO:0007669"/>
    <property type="project" value="UniProtKB-KW"/>
</dbReference>
<dbReference type="InterPro" id="IPR015795">
    <property type="entry name" value="Pyrv_Knase_C"/>
</dbReference>
<keyword evidence="10 13" id="KW-0460">Magnesium</keyword>
<dbReference type="InterPro" id="IPR015813">
    <property type="entry name" value="Pyrv/PenolPyrv_kinase-like_dom"/>
</dbReference>
<keyword evidence="9" id="KW-0067">ATP-binding</keyword>
<accession>A0A7S3LG54</accession>
<evidence type="ECO:0000256" key="5">
    <source>
        <dbReference type="ARBA" id="ARBA00022679"/>
    </source>
</evidence>
<evidence type="ECO:0000259" key="14">
    <source>
        <dbReference type="Pfam" id="PF00224"/>
    </source>
</evidence>
<sequence>MMFGRLTAKQLRRHTTSKIAKRFVSARLELPKDVAGTRTKVVCTIGPSTDQEKPIGDLVSNGMSVARLNFSHSGADYTYPETILGRVRAAKGRHAQLATSAGMAVPPNVRAILVDTKGPEIRTGVLPGDAPEIQIVSGSTVELHIHDVTKEDPAAEILKLNIDYKSIAKTVDVGSQILLDDGLIALEVTEIDPKAEFVKTIALNGGPIKKNKGVNLPGATLDLPALTDKDKRDLEWACKVGADFVAASFIRTPENVRSVVSYLDRVCSTLPDVEGGRRPLRPLVISKIESKEGVDNFDEILKESDGIMVARGDLGVEIPYSKVFAAQRMMVTACNKAGKPVIVATQMLDSMMRNPRPTRAEVTDVGTAVLDGTDAVMLSGETAAGKYPIESIKVCFVASQRRPTPTFLIYRHCCYDFCQAMVSVVWEADRILNARKDPLIWNQELHDEMSPMEQELDAVSASAVRSARDMKAKAIILITMTGRVARAVVRHRPSVPVLAFCLDPQVARRLQLHRSLYPIMLQSSLDPGSRETSMSVLRAEAVRVAKEMGHAKVGDRIIMVDRTVGKGHDLHEYAHNMKVVTLKEV</sequence>
<feature type="domain" description="Pyruvate kinase barrel" evidence="14">
    <location>
        <begin position="38"/>
        <end position="392"/>
    </location>
</feature>
<dbReference type="SUPFAM" id="SSF50800">
    <property type="entry name" value="PK beta-barrel domain-like"/>
    <property type="match status" value="1"/>
</dbReference>
<comment type="catalytic activity">
    <reaction evidence="13">
        <text>pyruvate + ATP = phosphoenolpyruvate + ADP + H(+)</text>
        <dbReference type="Rhea" id="RHEA:18157"/>
        <dbReference type="ChEBI" id="CHEBI:15361"/>
        <dbReference type="ChEBI" id="CHEBI:15378"/>
        <dbReference type="ChEBI" id="CHEBI:30616"/>
        <dbReference type="ChEBI" id="CHEBI:58702"/>
        <dbReference type="ChEBI" id="CHEBI:456216"/>
        <dbReference type="EC" id="2.7.1.40"/>
    </reaction>
</comment>
<dbReference type="NCBIfam" id="TIGR01064">
    <property type="entry name" value="pyruv_kin"/>
    <property type="match status" value="1"/>
</dbReference>
<evidence type="ECO:0000256" key="7">
    <source>
        <dbReference type="ARBA" id="ARBA00022741"/>
    </source>
</evidence>
<keyword evidence="7" id="KW-0547">Nucleotide-binding</keyword>
<dbReference type="Pfam" id="PF02887">
    <property type="entry name" value="PK_C"/>
    <property type="match status" value="1"/>
</dbReference>
<dbReference type="AlphaFoldDB" id="A0A7S3LG54"/>
<evidence type="ECO:0000256" key="8">
    <source>
        <dbReference type="ARBA" id="ARBA00022777"/>
    </source>
</evidence>
<comment type="similarity">
    <text evidence="3 13">Belongs to the pyruvate kinase family.</text>
</comment>
<reference evidence="16" key="1">
    <citation type="submission" date="2021-01" db="EMBL/GenBank/DDBJ databases">
        <authorList>
            <person name="Corre E."/>
            <person name="Pelletier E."/>
            <person name="Niang G."/>
            <person name="Scheremetjew M."/>
            <person name="Finn R."/>
            <person name="Kale V."/>
            <person name="Holt S."/>
            <person name="Cochrane G."/>
            <person name="Meng A."/>
            <person name="Brown T."/>
            <person name="Cohen L."/>
        </authorList>
    </citation>
    <scope>NUCLEOTIDE SEQUENCE</scope>
    <source>
        <strain evidence="16">CCMP127</strain>
    </source>
</reference>
<keyword evidence="12" id="KW-0670">Pyruvate</keyword>
<protein>
    <recommendedName>
        <fullName evidence="4 13">Pyruvate kinase</fullName>
        <ecNumber evidence="4 13">2.7.1.40</ecNumber>
    </recommendedName>
</protein>
<evidence type="ECO:0000256" key="6">
    <source>
        <dbReference type="ARBA" id="ARBA00022723"/>
    </source>
</evidence>
<dbReference type="EC" id="2.7.1.40" evidence="4 13"/>
<dbReference type="Gene3D" id="3.20.20.60">
    <property type="entry name" value="Phosphoenolpyruvate-binding domains"/>
    <property type="match status" value="1"/>
</dbReference>
<evidence type="ECO:0000256" key="3">
    <source>
        <dbReference type="ARBA" id="ARBA00008663"/>
    </source>
</evidence>